<protein>
    <submittedName>
        <fullName evidence="2">Ethyl tert-butyl ether degradation EthD</fullName>
    </submittedName>
</protein>
<dbReference type="HOGENOM" id="CLU_1189429_0_0_11"/>
<evidence type="ECO:0000313" key="3">
    <source>
        <dbReference type="Proteomes" id="UP000002255"/>
    </source>
</evidence>
<evidence type="ECO:0000313" key="2">
    <source>
        <dbReference type="EMBL" id="ACZ31879.1"/>
    </source>
</evidence>
<organism evidence="2 3">
    <name type="scientific">Xylanimonas cellulosilytica (strain DSM 15894 / JCM 12276 / CECT 5975 / KCTC 9989 / LMG 20990 / NBRC 107835 / XIL07)</name>
    <dbReference type="NCBI Taxonomy" id="446471"/>
    <lineage>
        <taxon>Bacteria</taxon>
        <taxon>Bacillati</taxon>
        <taxon>Actinomycetota</taxon>
        <taxon>Actinomycetes</taxon>
        <taxon>Micrococcales</taxon>
        <taxon>Promicromonosporaceae</taxon>
        <taxon>Xylanimonas</taxon>
    </lineage>
</organism>
<dbReference type="Proteomes" id="UP000002255">
    <property type="component" value="Chromosome"/>
</dbReference>
<dbReference type="SUPFAM" id="SSF54909">
    <property type="entry name" value="Dimeric alpha+beta barrel"/>
    <property type="match status" value="2"/>
</dbReference>
<dbReference type="AlphaFoldDB" id="D1BYK7"/>
<dbReference type="KEGG" id="xce:Xcel_2866"/>
<keyword evidence="3" id="KW-1185">Reference proteome</keyword>
<proteinExistence type="predicted"/>
<dbReference type="InterPro" id="IPR009799">
    <property type="entry name" value="EthD_dom"/>
</dbReference>
<accession>D1BYK7</accession>
<evidence type="ECO:0000259" key="1">
    <source>
        <dbReference type="Pfam" id="PF07110"/>
    </source>
</evidence>
<dbReference type="GO" id="GO:0016491">
    <property type="term" value="F:oxidoreductase activity"/>
    <property type="evidence" value="ECO:0007669"/>
    <property type="project" value="InterPro"/>
</dbReference>
<feature type="domain" description="EthD" evidence="1">
    <location>
        <begin position="11"/>
        <end position="91"/>
    </location>
</feature>
<sequence length="217" mass="24080">MIHQLIFANPRPGMTTEEFQDYWISVHAQEFAAKIPQIKKYKVNRILPVGPAPVFHGMAEIWLENEAEQLASLQSPEFVDGARADEPRWAAFWQSLGLDTTTVPIVAAGHGTPHKLVVLVKRKGGIPLSVFRRYALDTIGARVREVEGLRDACLCVVGDGAYGVGEARFDAAFQLWFDDVEAVSQARRSAAYDAVARELNDSCDSVYEFVCEENAII</sequence>
<dbReference type="NCBIfam" id="TIGR02118">
    <property type="entry name" value="EthD family reductase"/>
    <property type="match status" value="1"/>
</dbReference>
<dbReference type="Pfam" id="PF07110">
    <property type="entry name" value="EthD"/>
    <property type="match status" value="1"/>
</dbReference>
<gene>
    <name evidence="2" type="ordered locus">Xcel_2866</name>
</gene>
<reference evidence="3" key="1">
    <citation type="submission" date="2009-11" db="EMBL/GenBank/DDBJ databases">
        <title>The complete chromosome of Xylanimonas cellulosilytica DSM 15894.</title>
        <authorList>
            <consortium name="US DOE Joint Genome Institute (JGI-PGF)"/>
            <person name="Lucas S."/>
            <person name="Copeland A."/>
            <person name="Lapidus A."/>
            <person name="Glavina del Rio T."/>
            <person name="Dalin E."/>
            <person name="Tice H."/>
            <person name="Bruce D."/>
            <person name="Goodwin L."/>
            <person name="Pitluck S."/>
            <person name="Kyrpides N."/>
            <person name="Mavromatis K."/>
            <person name="Ivanova N."/>
            <person name="Mikhailova N."/>
            <person name="Foster B."/>
            <person name="Clum A."/>
            <person name="Brettin T."/>
            <person name="Detter J.C."/>
            <person name="Han C."/>
            <person name="Larimer F."/>
            <person name="Land M."/>
            <person name="Hauser L."/>
            <person name="Markowitz V."/>
            <person name="Cheng J.F."/>
            <person name="Hugenholtz P."/>
            <person name="Woyke T."/>
            <person name="Wu D."/>
            <person name="Gehrich-Schroeter G."/>
            <person name="Schneider S."/>
            <person name="Pukall S.R."/>
            <person name="Klenk H.P."/>
            <person name="Eisen J.A."/>
        </authorList>
    </citation>
    <scope>NUCLEOTIDE SEQUENCE [LARGE SCALE GENOMIC DNA]</scope>
    <source>
        <strain evidence="3">DSM 15894 / CECT 5975 / LMG 20990 / XIL07</strain>
    </source>
</reference>
<name>D1BYK7_XYLCX</name>
<dbReference type="Gene3D" id="3.30.70.100">
    <property type="match status" value="2"/>
</dbReference>
<dbReference type="EMBL" id="CP001821">
    <property type="protein sequence ID" value="ACZ31879.1"/>
    <property type="molecule type" value="Genomic_DNA"/>
</dbReference>
<dbReference type="STRING" id="446471.Xcel_2866"/>
<dbReference type="eggNOG" id="ENOG502ZA28">
    <property type="taxonomic scope" value="Bacteria"/>
</dbReference>
<reference evidence="2 3" key="2">
    <citation type="journal article" date="2010" name="Stand. Genomic Sci.">
        <title>Complete genome sequence of Xylanimonas cellulosilytica type strain (XIL07).</title>
        <authorList>
            <person name="Foster B."/>
            <person name="Pukall R."/>
            <person name="Abt B."/>
            <person name="Nolan M."/>
            <person name="Glavina Del Rio T."/>
            <person name="Chen F."/>
            <person name="Lucas S."/>
            <person name="Tice H."/>
            <person name="Pitluck S."/>
            <person name="Cheng J.-F."/>
            <person name="Chertkov O."/>
            <person name="Brettin T."/>
            <person name="Han C."/>
            <person name="Detter J.C."/>
            <person name="Bruce D."/>
            <person name="Goodwin L."/>
            <person name="Ivanova N."/>
            <person name="Mavromatis K."/>
            <person name="Pati A."/>
            <person name="Mikhailova N."/>
            <person name="Chen A."/>
            <person name="Palaniappan K."/>
            <person name="Land M."/>
            <person name="Hauser L."/>
            <person name="Chang Y.-J."/>
            <person name="Jeffries C.D."/>
            <person name="Chain P."/>
            <person name="Rohde M."/>
            <person name="Goeker M."/>
            <person name="Bristow J."/>
            <person name="Eisen J.A."/>
            <person name="Markowitz V."/>
            <person name="Hugenholtz P."/>
            <person name="Kyrpides N.C."/>
            <person name="Klenk H.-P."/>
            <person name="Lapidus A."/>
        </authorList>
    </citation>
    <scope>NUCLEOTIDE SEQUENCE [LARGE SCALE GENOMIC DNA]</scope>
    <source>
        <strain evidence="3">DSM 15894 / CECT 5975 / LMG 20990 / XIL07</strain>
    </source>
</reference>
<dbReference type="InterPro" id="IPR011008">
    <property type="entry name" value="Dimeric_a/b-barrel"/>
</dbReference>